<dbReference type="PROSITE" id="PS50883">
    <property type="entry name" value="EAL"/>
    <property type="match status" value="1"/>
</dbReference>
<dbReference type="InterPro" id="IPR000700">
    <property type="entry name" value="PAS-assoc_C"/>
</dbReference>
<dbReference type="AlphaFoldDB" id="A0A327X2E5"/>
<feature type="domain" description="PAC" evidence="6">
    <location>
        <begin position="417"/>
        <end position="472"/>
    </location>
</feature>
<reference evidence="10 12" key="1">
    <citation type="journal article" date="2018" name="Front. Microbiol.">
        <title>Genome-Based Analysis Reveals the Taxonomy and Diversity of the Family Idiomarinaceae.</title>
        <authorList>
            <person name="Liu Y."/>
            <person name="Lai Q."/>
            <person name="Shao Z."/>
        </authorList>
    </citation>
    <scope>NUCLEOTIDE SEQUENCE [LARGE SCALE GENOMIC DNA]</scope>
    <source>
        <strain evidence="10 12">CF12-14</strain>
    </source>
</reference>
<dbReference type="CDD" id="cd18773">
    <property type="entry name" value="PDC1_HK_sensor"/>
    <property type="match status" value="1"/>
</dbReference>
<evidence type="ECO:0000256" key="3">
    <source>
        <dbReference type="ARBA" id="ARBA00022636"/>
    </source>
</evidence>
<dbReference type="FunFam" id="3.20.20.450:FF:000001">
    <property type="entry name" value="Cyclic di-GMP phosphodiesterase yahA"/>
    <property type="match status" value="1"/>
</dbReference>
<dbReference type="RefSeq" id="WP_111568687.1">
    <property type="nucleotide sequence ID" value="NZ_PIPK01000002.1"/>
</dbReference>
<evidence type="ECO:0000259" key="6">
    <source>
        <dbReference type="PROSITE" id="PS50113"/>
    </source>
</evidence>
<evidence type="ECO:0000256" key="2">
    <source>
        <dbReference type="ARBA" id="ARBA00012282"/>
    </source>
</evidence>
<keyword evidence="5" id="KW-1133">Transmembrane helix</keyword>
<dbReference type="Gene3D" id="3.30.70.270">
    <property type="match status" value="1"/>
</dbReference>
<evidence type="ECO:0000313" key="10">
    <source>
        <dbReference type="EMBL" id="RUO27773.1"/>
    </source>
</evidence>
<dbReference type="EC" id="3.1.4.52" evidence="2"/>
<dbReference type="NCBIfam" id="TIGR00254">
    <property type="entry name" value="GGDEF"/>
    <property type="match status" value="1"/>
</dbReference>
<proteinExistence type="predicted"/>
<dbReference type="EMBL" id="QLMD01000003">
    <property type="protein sequence ID" value="RAJ99063.1"/>
    <property type="molecule type" value="Genomic_DNA"/>
</dbReference>
<dbReference type="EMBL" id="PIPK01000002">
    <property type="protein sequence ID" value="RUO27773.1"/>
    <property type="molecule type" value="Genomic_DNA"/>
</dbReference>
<dbReference type="Gene3D" id="3.20.20.450">
    <property type="entry name" value="EAL domain"/>
    <property type="match status" value="1"/>
</dbReference>
<evidence type="ECO:0000256" key="4">
    <source>
        <dbReference type="ARBA" id="ARBA00051114"/>
    </source>
</evidence>
<dbReference type="Pfam" id="PF00563">
    <property type="entry name" value="EAL"/>
    <property type="match status" value="1"/>
</dbReference>
<feature type="domain" description="EAL" evidence="7">
    <location>
        <begin position="651"/>
        <end position="902"/>
    </location>
</feature>
<dbReference type="CDD" id="cd00130">
    <property type="entry name" value="PAS"/>
    <property type="match status" value="1"/>
</dbReference>
<organism evidence="9 11">
    <name type="scientific">Aliidiomarina maris</name>
    <dbReference type="NCBI Taxonomy" id="531312"/>
    <lineage>
        <taxon>Bacteria</taxon>
        <taxon>Pseudomonadati</taxon>
        <taxon>Pseudomonadota</taxon>
        <taxon>Gammaproteobacteria</taxon>
        <taxon>Alteromonadales</taxon>
        <taxon>Idiomarinaceae</taxon>
        <taxon>Aliidiomarina</taxon>
    </lineage>
</organism>
<sequence>MTLSALPAYQDRVTVLRVFARFFSVLFIIAALAIAAYTWQRTVSDSRQQLAHTSQLMAQGMRSHLRTFELVLRGMAEELSYRDVFNDPESGDRFLARAQETDMGLVGYGLLDVEGNFVAASTRELRAPLFNVQRHGVTGDSFQQVIEHERFKVGQPYFFEPVGQWLIPFRVPVYDTSGDVLMGVLTAGNQIDGGTASWARMPTSNRFALSVVRDDGHLAYVQPLPESANALHDIFSHPVNREIRDVLNLDGGFIRINSGPLGSLKPHYAWIENVEEYALTVMASKPLSQVVGQWAQNLVTPLLLWLLFGAATVIGYIRAKRLLNKANLEIHTQRTALQHSIAQYHELTRLIPIGVFQFKLSREHGHQMTYTSERFRDILGLKQPLPASTSLAQYVYQQLHPEDAASFYQQQDNATRNVREFYWEGRLLQEGTERWVSVHSVPGELSAEEGQLWNGVVADITERKRAEAQINLLAYYDALTQLPNRRLLRQRLDKTVKQAMLKHEFAAVLFIDVDKFKQLNDSYGHAEGDRMLREVGQRLENLVRDHDTVARLGGDEFVVLLTKLAPQEDKAAAQVEVVLQKIERLLNEPFQVGQQAAHITLSTGITLIDGREGDIDVILQQADQAMYRAKEAGRNTQCFYDAHIQQIISEQLEIQQELRAAIGTDQLLLHYQPKVDAEGEIAGLEALIRWQHPSKGLISPGVFIPIAEQSDDIVRLGDAILAQACKQLVAWQHHPLRQHWTISVNVSVRQLRAIDFAEKVLITLAETGAKPQQLILEITESMLMIDIEQVIEKMARLKRAGVRFSLDDFGTGYSSLGYLNRLPIDELKIDQSFVRDMDTDEHHQILIKTILSLGHTLSLRIVAEGVETDAQAKRLRQLGCDLFQGFHFYRPMPVEALPESNR</sequence>
<dbReference type="PROSITE" id="PS50113">
    <property type="entry name" value="PAC"/>
    <property type="match status" value="1"/>
</dbReference>
<dbReference type="GO" id="GO:0071111">
    <property type="term" value="F:cyclic-guanylate-specific phosphodiesterase activity"/>
    <property type="evidence" value="ECO:0007669"/>
    <property type="project" value="UniProtKB-EC"/>
</dbReference>
<dbReference type="SUPFAM" id="SSF141868">
    <property type="entry name" value="EAL domain-like"/>
    <property type="match status" value="1"/>
</dbReference>
<dbReference type="InterPro" id="IPR029787">
    <property type="entry name" value="Nucleotide_cyclase"/>
</dbReference>
<dbReference type="Pfam" id="PF00990">
    <property type="entry name" value="GGDEF"/>
    <property type="match status" value="1"/>
</dbReference>
<evidence type="ECO:0000313" key="11">
    <source>
        <dbReference type="Proteomes" id="UP000249203"/>
    </source>
</evidence>
<dbReference type="InterPro" id="IPR000160">
    <property type="entry name" value="GGDEF_dom"/>
</dbReference>
<comment type="catalytic activity">
    <reaction evidence="4">
        <text>3',3'-c-di-GMP + H2O = 5'-phosphoguanylyl(3'-&gt;5')guanosine + H(+)</text>
        <dbReference type="Rhea" id="RHEA:24902"/>
        <dbReference type="ChEBI" id="CHEBI:15377"/>
        <dbReference type="ChEBI" id="CHEBI:15378"/>
        <dbReference type="ChEBI" id="CHEBI:58754"/>
        <dbReference type="ChEBI" id="CHEBI:58805"/>
        <dbReference type="EC" id="3.1.4.52"/>
    </reaction>
    <physiologicalReaction direction="left-to-right" evidence="4">
        <dbReference type="Rhea" id="RHEA:24903"/>
    </physiologicalReaction>
</comment>
<gene>
    <name evidence="9" type="ORF">B0I24_10357</name>
    <name evidence="10" type="ORF">CWE07_03955</name>
</gene>
<evidence type="ECO:0000259" key="7">
    <source>
        <dbReference type="PROSITE" id="PS50883"/>
    </source>
</evidence>
<accession>A0A327X2E5</accession>
<dbReference type="InterPro" id="IPR043128">
    <property type="entry name" value="Rev_trsase/Diguanyl_cyclase"/>
</dbReference>
<comment type="cofactor">
    <cofactor evidence="1">
        <name>Mg(2+)</name>
        <dbReference type="ChEBI" id="CHEBI:18420"/>
    </cofactor>
</comment>
<dbReference type="PANTHER" id="PTHR44757">
    <property type="entry name" value="DIGUANYLATE CYCLASE DGCP"/>
    <property type="match status" value="1"/>
</dbReference>
<protein>
    <recommendedName>
        <fullName evidence="2">cyclic-guanylate-specific phosphodiesterase</fullName>
        <ecNumber evidence="2">3.1.4.52</ecNumber>
    </recommendedName>
</protein>
<dbReference type="Gene3D" id="3.30.450.20">
    <property type="entry name" value="PAS domain"/>
    <property type="match status" value="2"/>
</dbReference>
<evidence type="ECO:0000256" key="5">
    <source>
        <dbReference type="SAM" id="Phobius"/>
    </source>
</evidence>
<keyword evidence="5" id="KW-0472">Membrane</keyword>
<dbReference type="SMART" id="SM00267">
    <property type="entry name" value="GGDEF"/>
    <property type="match status" value="1"/>
</dbReference>
<dbReference type="SUPFAM" id="SSF55785">
    <property type="entry name" value="PYP-like sensor domain (PAS domain)"/>
    <property type="match status" value="1"/>
</dbReference>
<evidence type="ECO:0000313" key="12">
    <source>
        <dbReference type="Proteomes" id="UP000287865"/>
    </source>
</evidence>
<dbReference type="InterPro" id="IPR035919">
    <property type="entry name" value="EAL_sf"/>
</dbReference>
<reference evidence="9 11" key="2">
    <citation type="submission" date="2018-06" db="EMBL/GenBank/DDBJ databases">
        <title>Genomic Encyclopedia of Type Strains, Phase III (KMG-III): the genomes of soil and plant-associated and newly described type strains.</title>
        <authorList>
            <person name="Whitman W."/>
        </authorList>
    </citation>
    <scope>NUCLEOTIDE SEQUENCE [LARGE SCALE GENOMIC DNA]</scope>
    <source>
        <strain evidence="9 11">CGMCC 1.15366</strain>
    </source>
</reference>
<dbReference type="Proteomes" id="UP000287865">
    <property type="component" value="Unassembled WGS sequence"/>
</dbReference>
<keyword evidence="3" id="KW-0973">c-di-GMP</keyword>
<dbReference type="SMART" id="SM00052">
    <property type="entry name" value="EAL"/>
    <property type="match status" value="1"/>
</dbReference>
<dbReference type="NCBIfam" id="TIGR00229">
    <property type="entry name" value="sensory_box"/>
    <property type="match status" value="1"/>
</dbReference>
<dbReference type="PROSITE" id="PS50887">
    <property type="entry name" value="GGDEF"/>
    <property type="match status" value="1"/>
</dbReference>
<dbReference type="SUPFAM" id="SSF55073">
    <property type="entry name" value="Nucleotide cyclase"/>
    <property type="match status" value="1"/>
</dbReference>
<dbReference type="Proteomes" id="UP000249203">
    <property type="component" value="Unassembled WGS sequence"/>
</dbReference>
<keyword evidence="5" id="KW-0812">Transmembrane</keyword>
<evidence type="ECO:0000313" key="9">
    <source>
        <dbReference type="EMBL" id="RAJ99063.1"/>
    </source>
</evidence>
<evidence type="ECO:0000256" key="1">
    <source>
        <dbReference type="ARBA" id="ARBA00001946"/>
    </source>
</evidence>
<dbReference type="GO" id="GO:0071732">
    <property type="term" value="P:cellular response to nitric oxide"/>
    <property type="evidence" value="ECO:0007669"/>
    <property type="project" value="UniProtKB-ARBA"/>
</dbReference>
<dbReference type="CDD" id="cd01949">
    <property type="entry name" value="GGDEF"/>
    <property type="match status" value="1"/>
</dbReference>
<dbReference type="FunFam" id="3.30.70.270:FF:000001">
    <property type="entry name" value="Diguanylate cyclase domain protein"/>
    <property type="match status" value="1"/>
</dbReference>
<dbReference type="InterPro" id="IPR052155">
    <property type="entry name" value="Biofilm_reg_signaling"/>
</dbReference>
<keyword evidence="12" id="KW-1185">Reference proteome</keyword>
<dbReference type="OrthoDB" id="9816034at2"/>
<feature type="domain" description="GGDEF" evidence="8">
    <location>
        <begin position="504"/>
        <end position="642"/>
    </location>
</feature>
<comment type="caution">
    <text evidence="9">The sequence shown here is derived from an EMBL/GenBank/DDBJ whole genome shotgun (WGS) entry which is preliminary data.</text>
</comment>
<dbReference type="PANTHER" id="PTHR44757:SF2">
    <property type="entry name" value="BIOFILM ARCHITECTURE MAINTENANCE PROTEIN MBAA"/>
    <property type="match status" value="1"/>
</dbReference>
<feature type="transmembrane region" description="Helical" evidence="5">
    <location>
        <begin position="298"/>
        <end position="317"/>
    </location>
</feature>
<dbReference type="InterPro" id="IPR000014">
    <property type="entry name" value="PAS"/>
</dbReference>
<name>A0A327X2E5_9GAMM</name>
<feature type="transmembrane region" description="Helical" evidence="5">
    <location>
        <begin position="18"/>
        <end position="39"/>
    </location>
</feature>
<dbReference type="InterPro" id="IPR001633">
    <property type="entry name" value="EAL_dom"/>
</dbReference>
<evidence type="ECO:0000259" key="8">
    <source>
        <dbReference type="PROSITE" id="PS50887"/>
    </source>
</evidence>
<dbReference type="CDD" id="cd01948">
    <property type="entry name" value="EAL"/>
    <property type="match status" value="1"/>
</dbReference>
<dbReference type="InterPro" id="IPR035965">
    <property type="entry name" value="PAS-like_dom_sf"/>
</dbReference>